<proteinExistence type="predicted"/>
<name>A0A3N2Q2H3_SODAK</name>
<dbReference type="Proteomes" id="UP000272025">
    <property type="component" value="Unassembled WGS sequence"/>
</dbReference>
<dbReference type="EMBL" id="ML119052">
    <property type="protein sequence ID" value="ROT40964.1"/>
    <property type="molecule type" value="Genomic_DNA"/>
</dbReference>
<keyword evidence="2" id="KW-1185">Reference proteome</keyword>
<evidence type="ECO:0000313" key="2">
    <source>
        <dbReference type="Proteomes" id="UP000272025"/>
    </source>
</evidence>
<protein>
    <submittedName>
        <fullName evidence="1">Uncharacterized protein</fullName>
    </submittedName>
</protein>
<reference evidence="1 2" key="1">
    <citation type="journal article" date="2018" name="Mol. Ecol.">
        <title>The obligate alkalophilic soda-lake fungus Sodiomyces alkalinus has shifted to a protein diet.</title>
        <authorList>
            <person name="Grum-Grzhimaylo A.A."/>
            <person name="Falkoski D.L."/>
            <person name="van den Heuvel J."/>
            <person name="Valero-Jimenez C.A."/>
            <person name="Min B."/>
            <person name="Choi I.G."/>
            <person name="Lipzen A."/>
            <person name="Daum C.G."/>
            <person name="Aanen D.K."/>
            <person name="Tsang A."/>
            <person name="Henrissat B."/>
            <person name="Bilanenko E.N."/>
            <person name="de Vries R.P."/>
            <person name="van Kan J.A.L."/>
            <person name="Grigoriev I.V."/>
            <person name="Debets A.J.M."/>
        </authorList>
    </citation>
    <scope>NUCLEOTIDE SEQUENCE [LARGE SCALE GENOMIC DNA]</scope>
    <source>
        <strain evidence="1 2">F11</strain>
    </source>
</reference>
<evidence type="ECO:0000313" key="1">
    <source>
        <dbReference type="EMBL" id="ROT40964.1"/>
    </source>
</evidence>
<dbReference type="AlphaFoldDB" id="A0A3N2Q2H3"/>
<organism evidence="1 2">
    <name type="scientific">Sodiomyces alkalinus (strain CBS 110278 / VKM F-3762 / F11)</name>
    <name type="common">Alkaliphilic filamentous fungus</name>
    <dbReference type="NCBI Taxonomy" id="1314773"/>
    <lineage>
        <taxon>Eukaryota</taxon>
        <taxon>Fungi</taxon>
        <taxon>Dikarya</taxon>
        <taxon>Ascomycota</taxon>
        <taxon>Pezizomycotina</taxon>
        <taxon>Sordariomycetes</taxon>
        <taxon>Hypocreomycetidae</taxon>
        <taxon>Glomerellales</taxon>
        <taxon>Plectosphaerellaceae</taxon>
        <taxon>Sodiomyces</taxon>
    </lineage>
</organism>
<dbReference type="GeneID" id="39582435"/>
<sequence>MRAQDHRRRCKTLYEHEWGGPLNINSGTEGSIQYLTKGGEIQLPLLTTPKRGTDRERPTQNGAKLSLRNVGALPCYFEKAYQGHLSITAKPSQIIALPSIHPLSSVIILVGSRPIELSGVTDTRAFCRAPHRMLAANNGARILKFTRRIAHKLFASLESQSAISRTCLDITYPTLEAQQANSLLEVDAAQPLNHNSCIRTIFVLKG</sequence>
<accession>A0A3N2Q2H3</accession>
<dbReference type="RefSeq" id="XP_028468770.1">
    <property type="nucleotide sequence ID" value="XM_028613957.1"/>
</dbReference>
<gene>
    <name evidence="1" type="ORF">SODALDRAFT_356984</name>
</gene>